<keyword evidence="1" id="KW-1133">Transmembrane helix</keyword>
<dbReference type="OrthoDB" id="10530442at2759"/>
<proteinExistence type="predicted"/>
<sequence>MMEDGGGVTDRCDPSLISLMLTFNTVVNLGCPLSFLWICFLKFKFNLHLKGARWILAHCCLGIVQFFVMGTYTFRRFKNHVSKRHLTVCTSVSFYLLFAFQVVSMIVGSTGFHKWAKVPVMYFSATYLVFMVLNWSLLGALTIVVMICLLVQSCRLRRLKKLEEPLLEEEGKSCCCCCHTKGDKECCGRCHRCCLDYEVDPTRERINNSCCCNGCCTCCMDCCISCCGEKNVALPEGITANDIVTANPHHHIIYVPDPNAPVTMSNAATSSDALSHMAGVGSLQNTRHFLPAVFYSDLQNTTPGAKTPLYIVPSDIPNQQTLFSSTMAPVVPASSLDNSSQAAVQSSVASAQEGASAVADGKQYVVIDGVRYVVETASLHNA</sequence>
<feature type="transmembrane region" description="Helical" evidence="1">
    <location>
        <begin position="127"/>
        <end position="151"/>
    </location>
</feature>
<keyword evidence="1" id="KW-0812">Transmembrane</keyword>
<dbReference type="EMBL" id="LXWW01000089">
    <property type="protein sequence ID" value="OAO16312.1"/>
    <property type="molecule type" value="Genomic_DNA"/>
</dbReference>
<feature type="transmembrane region" description="Helical" evidence="1">
    <location>
        <begin position="55"/>
        <end position="74"/>
    </location>
</feature>
<comment type="caution">
    <text evidence="2">The sequence shown here is derived from an EMBL/GenBank/DDBJ whole genome shotgun (WGS) entry which is preliminary data.</text>
</comment>
<dbReference type="AlphaFoldDB" id="A0A196SJF2"/>
<dbReference type="Proteomes" id="UP000078348">
    <property type="component" value="Unassembled WGS sequence"/>
</dbReference>
<keyword evidence="3" id="KW-1185">Reference proteome</keyword>
<protein>
    <submittedName>
        <fullName evidence="2">Uncharacterized protein</fullName>
    </submittedName>
</protein>
<evidence type="ECO:0000313" key="3">
    <source>
        <dbReference type="Proteomes" id="UP000078348"/>
    </source>
</evidence>
<feature type="transmembrane region" description="Helical" evidence="1">
    <location>
        <begin position="21"/>
        <end position="43"/>
    </location>
</feature>
<evidence type="ECO:0000313" key="2">
    <source>
        <dbReference type="EMBL" id="OAO16312.1"/>
    </source>
</evidence>
<accession>A0A196SJF2</accession>
<name>A0A196SJF2_BLAHN</name>
<evidence type="ECO:0000256" key="1">
    <source>
        <dbReference type="SAM" id="Phobius"/>
    </source>
</evidence>
<feature type="transmembrane region" description="Helical" evidence="1">
    <location>
        <begin position="86"/>
        <end position="107"/>
    </location>
</feature>
<organism evidence="2 3">
    <name type="scientific">Blastocystis sp. subtype 1 (strain ATCC 50177 / NandII)</name>
    <dbReference type="NCBI Taxonomy" id="478820"/>
    <lineage>
        <taxon>Eukaryota</taxon>
        <taxon>Sar</taxon>
        <taxon>Stramenopiles</taxon>
        <taxon>Bigyra</taxon>
        <taxon>Opalozoa</taxon>
        <taxon>Opalinata</taxon>
        <taxon>Blastocystidae</taxon>
        <taxon>Blastocystis</taxon>
    </lineage>
</organism>
<reference evidence="2 3" key="1">
    <citation type="submission" date="2016-05" db="EMBL/GenBank/DDBJ databases">
        <title>Nuclear genome of Blastocystis sp. subtype 1 NandII.</title>
        <authorList>
            <person name="Gentekaki E."/>
            <person name="Curtis B."/>
            <person name="Stairs C."/>
            <person name="Eme L."/>
            <person name="Herman E."/>
            <person name="Klimes V."/>
            <person name="Arias M.C."/>
            <person name="Elias M."/>
            <person name="Hilliou F."/>
            <person name="Klute M."/>
            <person name="Malik S.-B."/>
            <person name="Pightling A."/>
            <person name="Rachubinski R."/>
            <person name="Salas D."/>
            <person name="Schlacht A."/>
            <person name="Suga H."/>
            <person name="Archibald J."/>
            <person name="Ball S.G."/>
            <person name="Clark G."/>
            <person name="Dacks J."/>
            <person name="Van Der Giezen M."/>
            <person name="Tsaousis A."/>
            <person name="Roger A."/>
        </authorList>
    </citation>
    <scope>NUCLEOTIDE SEQUENCE [LARGE SCALE GENOMIC DNA]</scope>
    <source>
        <strain evidence="3">ATCC 50177 / NandII</strain>
    </source>
</reference>
<keyword evidence="1" id="KW-0472">Membrane</keyword>
<gene>
    <name evidence="2" type="ORF">AV274_1962</name>
</gene>